<dbReference type="RefSeq" id="WP_169203000.1">
    <property type="nucleotide sequence ID" value="NZ_CP059467.1"/>
</dbReference>
<feature type="domain" description="Rad50/SbcC-type AAA" evidence="2">
    <location>
        <begin position="5"/>
        <end position="38"/>
    </location>
</feature>
<dbReference type="InterPro" id="IPR038729">
    <property type="entry name" value="Rad50/SbcC_AAA"/>
</dbReference>
<sequence length="379" mass="41781">MLNTLHIKNFTVFQDARFEFSPGLNVIVGDNGTGKTHVLKLGYLFSRAWSDLTAKRARVTAQRAESYLEERLLGLFRVSDLDVLVRQGTKGGAHLLAEVGGHIPTVQVRLAGEPEFTSAGLPERMPWEVQISRGKATPDSLKAQVLPAVVPDQAAANAFLPQQVFVPSKEMVSLFQGLVGLFDKYQEFPLDETYRDLAVAMATLVPREPSSLFPDAMQRIQKLLGGNLKLENGELVFEREDGSRLASQLMAEGHRKLALLIYLLRYGVIERNTTVFWDEPEANLNPAALRLLAEALFALAGLGVQVIVATHSLFLLREVEVLSRGEPTDRPATPVRYFALGLEKKGVSISAGDSIDACDPLVLLDEDLAQSDRFMETLE</sequence>
<keyword evidence="4" id="KW-1185">Reference proteome</keyword>
<evidence type="ECO:0000313" key="4">
    <source>
        <dbReference type="Proteomes" id="UP000633943"/>
    </source>
</evidence>
<evidence type="ECO:0000259" key="2">
    <source>
        <dbReference type="Pfam" id="PF13476"/>
    </source>
</evidence>
<name>A0ABX1NY02_9RHOO</name>
<dbReference type="Pfam" id="PF13476">
    <property type="entry name" value="AAA_23"/>
    <property type="match status" value="1"/>
</dbReference>
<evidence type="ECO:0000259" key="1">
    <source>
        <dbReference type="Pfam" id="PF13304"/>
    </source>
</evidence>
<dbReference type="InterPro" id="IPR003959">
    <property type="entry name" value="ATPase_AAA_core"/>
</dbReference>
<dbReference type="InterPro" id="IPR051396">
    <property type="entry name" value="Bact_Antivir_Def_Nuclease"/>
</dbReference>
<accession>A0ABX1NY02</accession>
<reference evidence="3 4" key="1">
    <citation type="submission" date="2019-12" db="EMBL/GenBank/DDBJ databases">
        <title>Comparative genomics gives insights into the taxonomy of the Azoarcus-Aromatoleum group and reveals separate origins of nif in the plant-associated Azoarcus and non-plant-associated Aromatoleum sub-groups.</title>
        <authorList>
            <person name="Lafos M."/>
            <person name="Maluk M."/>
            <person name="Batista M."/>
            <person name="Junghare M."/>
            <person name="Carmona M."/>
            <person name="Faoro H."/>
            <person name="Cruz L.M."/>
            <person name="Battistoni F."/>
            <person name="De Souza E."/>
            <person name="Pedrosa F."/>
            <person name="Chen W.-M."/>
            <person name="Poole P.S."/>
            <person name="Dixon R.A."/>
            <person name="James E.K."/>
        </authorList>
    </citation>
    <scope>NUCLEOTIDE SEQUENCE [LARGE SCALE GENOMIC DNA]</scope>
    <source>
        <strain evidence="3 4">PbN1</strain>
    </source>
</reference>
<feature type="domain" description="ATPase AAA-type core" evidence="1">
    <location>
        <begin position="237"/>
        <end position="316"/>
    </location>
</feature>
<dbReference type="PANTHER" id="PTHR43581:SF2">
    <property type="entry name" value="EXCINUCLEASE ATPASE SUBUNIT"/>
    <property type="match status" value="1"/>
</dbReference>
<gene>
    <name evidence="3" type="ORF">GPA24_12865</name>
</gene>
<proteinExistence type="predicted"/>
<dbReference type="Proteomes" id="UP000633943">
    <property type="component" value="Unassembled WGS sequence"/>
</dbReference>
<dbReference type="Pfam" id="PF13304">
    <property type="entry name" value="AAA_21"/>
    <property type="match status" value="1"/>
</dbReference>
<dbReference type="InterPro" id="IPR027417">
    <property type="entry name" value="P-loop_NTPase"/>
</dbReference>
<evidence type="ECO:0000313" key="3">
    <source>
        <dbReference type="EMBL" id="NMG16415.1"/>
    </source>
</evidence>
<dbReference type="EMBL" id="WTVP01000035">
    <property type="protein sequence ID" value="NMG16415.1"/>
    <property type="molecule type" value="Genomic_DNA"/>
</dbReference>
<dbReference type="Gene3D" id="3.40.50.300">
    <property type="entry name" value="P-loop containing nucleotide triphosphate hydrolases"/>
    <property type="match status" value="2"/>
</dbReference>
<dbReference type="PANTHER" id="PTHR43581">
    <property type="entry name" value="ATP/GTP PHOSPHATASE"/>
    <property type="match status" value="1"/>
</dbReference>
<organism evidence="3 4">
    <name type="scientific">Aromatoleum bremense</name>
    <dbReference type="NCBI Taxonomy" id="76115"/>
    <lineage>
        <taxon>Bacteria</taxon>
        <taxon>Pseudomonadati</taxon>
        <taxon>Pseudomonadota</taxon>
        <taxon>Betaproteobacteria</taxon>
        <taxon>Rhodocyclales</taxon>
        <taxon>Rhodocyclaceae</taxon>
        <taxon>Aromatoleum</taxon>
    </lineage>
</organism>
<protein>
    <submittedName>
        <fullName evidence="3">AAA family ATPase</fullName>
    </submittedName>
</protein>
<dbReference type="SUPFAM" id="SSF52540">
    <property type="entry name" value="P-loop containing nucleoside triphosphate hydrolases"/>
    <property type="match status" value="1"/>
</dbReference>
<comment type="caution">
    <text evidence="3">The sequence shown here is derived from an EMBL/GenBank/DDBJ whole genome shotgun (WGS) entry which is preliminary data.</text>
</comment>